<dbReference type="NCBIfam" id="TIGR03519">
    <property type="entry name" value="T9SS_PorP_fam"/>
    <property type="match status" value="1"/>
</dbReference>
<keyword evidence="3" id="KW-1185">Reference proteome</keyword>
<dbReference type="AlphaFoldDB" id="A0A923N7R0"/>
<dbReference type="Proteomes" id="UP000603640">
    <property type="component" value="Unassembled WGS sequence"/>
</dbReference>
<feature type="signal peptide" evidence="1">
    <location>
        <begin position="1"/>
        <end position="19"/>
    </location>
</feature>
<protein>
    <submittedName>
        <fullName evidence="2">Type IX secretion system membrane protein PorP/SprF</fullName>
    </submittedName>
</protein>
<organism evidence="2 3">
    <name type="scientific">Pontibacter cellulosilyticus</name>
    <dbReference type="NCBI Taxonomy" id="1720253"/>
    <lineage>
        <taxon>Bacteria</taxon>
        <taxon>Pseudomonadati</taxon>
        <taxon>Bacteroidota</taxon>
        <taxon>Cytophagia</taxon>
        <taxon>Cytophagales</taxon>
        <taxon>Hymenobacteraceae</taxon>
        <taxon>Pontibacter</taxon>
    </lineage>
</organism>
<feature type="chain" id="PRO_5037126634" evidence="1">
    <location>
        <begin position="20"/>
        <end position="341"/>
    </location>
</feature>
<dbReference type="EMBL" id="JACRVF010000005">
    <property type="protein sequence ID" value="MBC5994455.1"/>
    <property type="molecule type" value="Genomic_DNA"/>
</dbReference>
<gene>
    <name evidence="2" type="ORF">H8S84_16525</name>
</gene>
<reference evidence="2" key="1">
    <citation type="submission" date="2020-08" db="EMBL/GenBank/DDBJ databases">
        <title>Pontibacter sp. SD6 16S ribosomal RNA gene Genome sequencing and assembly.</title>
        <authorList>
            <person name="Kang M."/>
        </authorList>
    </citation>
    <scope>NUCLEOTIDE SEQUENCE</scope>
    <source>
        <strain evidence="2">SD6</strain>
    </source>
</reference>
<keyword evidence="1" id="KW-0732">Signal</keyword>
<dbReference type="Pfam" id="PF11751">
    <property type="entry name" value="PorP_SprF"/>
    <property type="match status" value="1"/>
</dbReference>
<sequence>MRKLSILSLLLCLYLNAFSQQLSHFSQYMLNGFLVNPALAGSENYGDVKTGYRNQWAGIEGAPESYYLTAHMPIGKMNLNTTATSVPYRGRTGSRALLQNYTKKETVQPQPHHGAGFTVVTDKAGALKRTDVGLTYAYHLPLTKELKMSAGLSGGVSVYKVDEQGLQLTDPNDPTFTGGNYNRVKPNITAGVLLYTKRFFVGTSSTQLLQDELSTRFNGEESHLASSRAHHYLMGGYKVVVTPKLSVLPSVMVKYASPAPTSVDVNLKLLYYDKVWLGGSYRQNSTPVILGGINLSNLLQVGYAYDVPARGMDKIGGGAHEVVLGILVNNRGRIFSPSDFW</sequence>
<proteinExistence type="predicted"/>
<dbReference type="InterPro" id="IPR019861">
    <property type="entry name" value="PorP/SprF_Bacteroidetes"/>
</dbReference>
<comment type="caution">
    <text evidence="2">The sequence shown here is derived from an EMBL/GenBank/DDBJ whole genome shotgun (WGS) entry which is preliminary data.</text>
</comment>
<evidence type="ECO:0000313" key="3">
    <source>
        <dbReference type="Proteomes" id="UP000603640"/>
    </source>
</evidence>
<evidence type="ECO:0000313" key="2">
    <source>
        <dbReference type="EMBL" id="MBC5994455.1"/>
    </source>
</evidence>
<evidence type="ECO:0000256" key="1">
    <source>
        <dbReference type="SAM" id="SignalP"/>
    </source>
</evidence>
<name>A0A923N7R0_9BACT</name>
<dbReference type="RefSeq" id="WP_187068478.1">
    <property type="nucleotide sequence ID" value="NZ_JACRVF010000005.1"/>
</dbReference>
<accession>A0A923N7R0</accession>